<organism evidence="2 3">
    <name type="scientific">Pseudoduganella lurida</name>
    <dbReference type="NCBI Taxonomy" id="1036180"/>
    <lineage>
        <taxon>Bacteria</taxon>
        <taxon>Pseudomonadati</taxon>
        <taxon>Pseudomonadota</taxon>
        <taxon>Betaproteobacteria</taxon>
        <taxon>Burkholderiales</taxon>
        <taxon>Oxalobacteraceae</taxon>
        <taxon>Telluria group</taxon>
        <taxon>Pseudoduganella</taxon>
    </lineage>
</organism>
<name>A0A562QY55_9BURK</name>
<feature type="region of interest" description="Disordered" evidence="1">
    <location>
        <begin position="1"/>
        <end position="51"/>
    </location>
</feature>
<evidence type="ECO:0000313" key="2">
    <source>
        <dbReference type="EMBL" id="TWI61120.1"/>
    </source>
</evidence>
<evidence type="ECO:0000256" key="1">
    <source>
        <dbReference type="SAM" id="MobiDB-lite"/>
    </source>
</evidence>
<sequence length="51" mass="5651">MDPYFTTVPVHAHRAPDLPVPIDEPETAPGHHHDPDAPGEEEEPVPDHKPE</sequence>
<reference evidence="2 3" key="1">
    <citation type="journal article" date="2015" name="Stand. Genomic Sci.">
        <title>Genomic Encyclopedia of Bacterial and Archaeal Type Strains, Phase III: the genomes of soil and plant-associated and newly described type strains.</title>
        <authorList>
            <person name="Whitman W.B."/>
            <person name="Woyke T."/>
            <person name="Klenk H.P."/>
            <person name="Zhou Y."/>
            <person name="Lilburn T.G."/>
            <person name="Beck B.J."/>
            <person name="De Vos P."/>
            <person name="Vandamme P."/>
            <person name="Eisen J.A."/>
            <person name="Garrity G."/>
            <person name="Hugenholtz P."/>
            <person name="Kyrpides N.C."/>
        </authorList>
    </citation>
    <scope>NUCLEOTIDE SEQUENCE [LARGE SCALE GENOMIC DNA]</scope>
    <source>
        <strain evidence="2 3">CGMCC 1.10822</strain>
    </source>
</reference>
<dbReference type="RefSeq" id="WP_199754732.1">
    <property type="nucleotide sequence ID" value="NZ_VLLB01000012.1"/>
</dbReference>
<evidence type="ECO:0000313" key="3">
    <source>
        <dbReference type="Proteomes" id="UP000318431"/>
    </source>
</evidence>
<keyword evidence="3" id="KW-1185">Reference proteome</keyword>
<gene>
    <name evidence="2" type="ORF">IP91_04707</name>
</gene>
<dbReference type="EMBL" id="VLLB01000012">
    <property type="protein sequence ID" value="TWI61120.1"/>
    <property type="molecule type" value="Genomic_DNA"/>
</dbReference>
<protein>
    <submittedName>
        <fullName evidence="2">Uncharacterized protein</fullName>
    </submittedName>
</protein>
<comment type="caution">
    <text evidence="2">The sequence shown here is derived from an EMBL/GenBank/DDBJ whole genome shotgun (WGS) entry which is preliminary data.</text>
</comment>
<dbReference type="AlphaFoldDB" id="A0A562QY55"/>
<dbReference type="Proteomes" id="UP000318431">
    <property type="component" value="Unassembled WGS sequence"/>
</dbReference>
<proteinExistence type="predicted"/>
<accession>A0A562QY55</accession>